<dbReference type="SMART" id="SM00267">
    <property type="entry name" value="GGDEF"/>
    <property type="match status" value="1"/>
</dbReference>
<dbReference type="InterPro" id="IPR000014">
    <property type="entry name" value="PAS"/>
</dbReference>
<evidence type="ECO:0000259" key="3">
    <source>
        <dbReference type="PROSITE" id="PS50883"/>
    </source>
</evidence>
<dbReference type="CDD" id="cd00130">
    <property type="entry name" value="PAS"/>
    <property type="match status" value="1"/>
</dbReference>
<organism evidence="5 6">
    <name type="scientific">Clostridium frigidicarnis</name>
    <dbReference type="NCBI Taxonomy" id="84698"/>
    <lineage>
        <taxon>Bacteria</taxon>
        <taxon>Bacillati</taxon>
        <taxon>Bacillota</taxon>
        <taxon>Clostridia</taxon>
        <taxon>Eubacteriales</taxon>
        <taxon>Clostridiaceae</taxon>
        <taxon>Clostridium</taxon>
    </lineage>
</organism>
<name>A0A1I0VZ61_9CLOT</name>
<dbReference type="CDD" id="cd01949">
    <property type="entry name" value="GGDEF"/>
    <property type="match status" value="1"/>
</dbReference>
<dbReference type="Pfam" id="PF00990">
    <property type="entry name" value="GGDEF"/>
    <property type="match status" value="1"/>
</dbReference>
<dbReference type="InterPro" id="IPR035965">
    <property type="entry name" value="PAS-like_dom_sf"/>
</dbReference>
<feature type="domain" description="PAC" evidence="2">
    <location>
        <begin position="364"/>
        <end position="416"/>
    </location>
</feature>
<keyword evidence="1" id="KW-0812">Transmembrane</keyword>
<dbReference type="CDD" id="cd01948">
    <property type="entry name" value="EAL"/>
    <property type="match status" value="1"/>
</dbReference>
<dbReference type="NCBIfam" id="TIGR00229">
    <property type="entry name" value="sensory_box"/>
    <property type="match status" value="1"/>
</dbReference>
<dbReference type="SMART" id="SM00086">
    <property type="entry name" value="PAC"/>
    <property type="match status" value="1"/>
</dbReference>
<reference evidence="5 6" key="1">
    <citation type="submission" date="2016-10" db="EMBL/GenBank/DDBJ databases">
        <authorList>
            <person name="de Groot N.N."/>
        </authorList>
    </citation>
    <scope>NUCLEOTIDE SEQUENCE [LARGE SCALE GENOMIC DNA]</scope>
    <source>
        <strain evidence="5 6">DSM 12271</strain>
    </source>
</reference>
<sequence length="844" mass="99201">MKFRKLPKNKLMYFFFAIEIAIIICIYKNYYNYQQMDYKSLGVYSDKILEDKIENIIHSAYYVCFGFFEEKCNESYNIENYRLKNPELKHMYIINENNESKTLINGQDPKEEYLDYEELKNIYENHNNGVDLPSTIYMLPDKNSKSKINAIQGIIINKKIKFFVFNIDVDELIKLNLLHDVYENYDFRIRCKVNGTIWGSDTNFQREFHSERINISGESCFLDLALKPNVFKKKLITNGIVLTLISVVLTVLNYMGYMMLKKNKNILNLKKIGDKLQEEIVARREVEERYELAIEGSNDIIWEYDEVEKRFILSDKWNKITGYTKNIFKKGEMRVELFELAYKDDREGLLEIVKGIRTHNKKILKHEFRITKPDGITIWFSLRGNALYDEHGELLKVAGSLTDITDTKIKERRIEYLAYHDSLTGLKNLKRFMLDIKKYIDLWELKNQKGAILFIDLDNFKLINDTLGHDYGDALLRRVATEMYSVIKIKNSGEVYRIAGDEFVVIINYFDSIQELNIICKDLINIFNKEFLINNKILNITCSEGVAIYPCHSRDDKQLLINADIAMYKAKQNGKNRYEFFNSYLKEEMDKKLKMERDLNRALKNNEFTLNYQPKINIVSNEISGYEALIRWYDKEKESYISPMEFIPLAETCGIIEELGYWIIEEVCRQINIWKIENVEFKQIAINISPVQLIQKTFITRLKQILDRYKVETKEIQLEITETTYMKDIEKNNKILEKLRSAGISIALDDFGTGYSSLSYLIDIPINTLKIDKSFVTGVQNDSVRKQIVQAIINIAHNIDLLVVAEGVENKEEMEVLKDLKCDIIQGYYYSKPMPGKDVQNFKI</sequence>
<dbReference type="FunFam" id="3.20.20.450:FF:000001">
    <property type="entry name" value="Cyclic di-GMP phosphodiesterase yahA"/>
    <property type="match status" value="1"/>
</dbReference>
<dbReference type="Pfam" id="PF00563">
    <property type="entry name" value="EAL"/>
    <property type="match status" value="1"/>
</dbReference>
<protein>
    <submittedName>
        <fullName evidence="5">PAS domain S-box-containing protein/diguanylate cyclase (GGDEF) domain-containing protein</fullName>
    </submittedName>
</protein>
<evidence type="ECO:0000256" key="1">
    <source>
        <dbReference type="SAM" id="Phobius"/>
    </source>
</evidence>
<dbReference type="PROSITE" id="PS50113">
    <property type="entry name" value="PAC"/>
    <property type="match status" value="1"/>
</dbReference>
<dbReference type="InterPro" id="IPR035919">
    <property type="entry name" value="EAL_sf"/>
</dbReference>
<evidence type="ECO:0000259" key="2">
    <source>
        <dbReference type="PROSITE" id="PS50113"/>
    </source>
</evidence>
<dbReference type="InterPro" id="IPR001633">
    <property type="entry name" value="EAL_dom"/>
</dbReference>
<keyword evidence="6" id="KW-1185">Reference proteome</keyword>
<dbReference type="InterPro" id="IPR029787">
    <property type="entry name" value="Nucleotide_cyclase"/>
</dbReference>
<dbReference type="InterPro" id="IPR052155">
    <property type="entry name" value="Biofilm_reg_signaling"/>
</dbReference>
<dbReference type="SUPFAM" id="SSF141868">
    <property type="entry name" value="EAL domain-like"/>
    <property type="match status" value="1"/>
</dbReference>
<dbReference type="InterPro" id="IPR013655">
    <property type="entry name" value="PAS_fold_3"/>
</dbReference>
<dbReference type="SUPFAM" id="SSF55073">
    <property type="entry name" value="Nucleotide cyclase"/>
    <property type="match status" value="1"/>
</dbReference>
<dbReference type="PANTHER" id="PTHR44757">
    <property type="entry name" value="DIGUANYLATE CYCLASE DGCP"/>
    <property type="match status" value="1"/>
</dbReference>
<dbReference type="RefSeq" id="WP_090038701.1">
    <property type="nucleotide sequence ID" value="NZ_FOKI01000003.1"/>
</dbReference>
<dbReference type="SUPFAM" id="SSF55785">
    <property type="entry name" value="PYP-like sensor domain (PAS domain)"/>
    <property type="match status" value="1"/>
</dbReference>
<feature type="transmembrane region" description="Helical" evidence="1">
    <location>
        <begin position="235"/>
        <end position="260"/>
    </location>
</feature>
<dbReference type="OrthoDB" id="9762141at2"/>
<evidence type="ECO:0000313" key="5">
    <source>
        <dbReference type="EMBL" id="SFA81574.1"/>
    </source>
</evidence>
<evidence type="ECO:0000259" key="4">
    <source>
        <dbReference type="PROSITE" id="PS50887"/>
    </source>
</evidence>
<dbReference type="AlphaFoldDB" id="A0A1I0VZ61"/>
<evidence type="ECO:0000313" key="6">
    <source>
        <dbReference type="Proteomes" id="UP000198619"/>
    </source>
</evidence>
<dbReference type="PROSITE" id="PS50883">
    <property type="entry name" value="EAL"/>
    <property type="match status" value="1"/>
</dbReference>
<accession>A0A1I0VZ61</accession>
<dbReference type="InterPro" id="IPR000700">
    <property type="entry name" value="PAS-assoc_C"/>
</dbReference>
<feature type="domain" description="EAL" evidence="3">
    <location>
        <begin position="592"/>
        <end position="844"/>
    </location>
</feature>
<dbReference type="SMART" id="SM00052">
    <property type="entry name" value="EAL"/>
    <property type="match status" value="1"/>
</dbReference>
<keyword evidence="1" id="KW-1133">Transmembrane helix</keyword>
<dbReference type="Gene3D" id="3.20.20.450">
    <property type="entry name" value="EAL domain"/>
    <property type="match status" value="1"/>
</dbReference>
<dbReference type="InterPro" id="IPR043128">
    <property type="entry name" value="Rev_trsase/Diguanyl_cyclase"/>
</dbReference>
<dbReference type="Gene3D" id="3.30.450.20">
    <property type="entry name" value="PAS domain"/>
    <property type="match status" value="1"/>
</dbReference>
<dbReference type="InterPro" id="IPR000160">
    <property type="entry name" value="GGDEF_dom"/>
</dbReference>
<dbReference type="PANTHER" id="PTHR44757:SF2">
    <property type="entry name" value="BIOFILM ARCHITECTURE MAINTENANCE PROTEIN MBAA"/>
    <property type="match status" value="1"/>
</dbReference>
<dbReference type="PROSITE" id="PS50887">
    <property type="entry name" value="GGDEF"/>
    <property type="match status" value="1"/>
</dbReference>
<feature type="transmembrane region" description="Helical" evidence="1">
    <location>
        <begin position="12"/>
        <end position="31"/>
    </location>
</feature>
<dbReference type="EMBL" id="FOKI01000003">
    <property type="protein sequence ID" value="SFA81574.1"/>
    <property type="molecule type" value="Genomic_DNA"/>
</dbReference>
<feature type="domain" description="GGDEF" evidence="4">
    <location>
        <begin position="448"/>
        <end position="583"/>
    </location>
</feature>
<keyword evidence="1" id="KW-0472">Membrane</keyword>
<dbReference type="InterPro" id="IPR001610">
    <property type="entry name" value="PAC"/>
</dbReference>
<dbReference type="STRING" id="84698.SAMN04488528_1003136"/>
<dbReference type="NCBIfam" id="TIGR00254">
    <property type="entry name" value="GGDEF"/>
    <property type="match status" value="1"/>
</dbReference>
<gene>
    <name evidence="5" type="ORF">SAMN04488528_1003136</name>
</gene>
<dbReference type="Proteomes" id="UP000198619">
    <property type="component" value="Unassembled WGS sequence"/>
</dbReference>
<dbReference type="Pfam" id="PF08447">
    <property type="entry name" value="PAS_3"/>
    <property type="match status" value="1"/>
</dbReference>
<proteinExistence type="predicted"/>
<dbReference type="Gene3D" id="3.30.70.270">
    <property type="match status" value="1"/>
</dbReference>